<accession>A0A0E9N0V7</accession>
<evidence type="ECO:0000313" key="2">
    <source>
        <dbReference type="Proteomes" id="UP000033121"/>
    </source>
</evidence>
<dbReference type="AlphaFoldDB" id="A0A0E9N0V7"/>
<dbReference type="STRING" id="1220578.FPE01S_02_04980"/>
<keyword evidence="2" id="KW-1185">Reference proteome</keyword>
<dbReference type="Pfam" id="PF04338">
    <property type="entry name" value="DUF481"/>
    <property type="match status" value="1"/>
</dbReference>
<proteinExistence type="predicted"/>
<protein>
    <recommendedName>
        <fullName evidence="3">DUF481 domain-containing protein</fullName>
    </recommendedName>
</protein>
<dbReference type="RefSeq" id="WP_052955741.1">
    <property type="nucleotide sequence ID" value="NZ_BBWV01000002.1"/>
</dbReference>
<name>A0A0E9N0V7_9BACT</name>
<dbReference type="Proteomes" id="UP000033121">
    <property type="component" value="Unassembled WGS sequence"/>
</dbReference>
<dbReference type="InterPro" id="IPR007433">
    <property type="entry name" value="DUF481"/>
</dbReference>
<reference evidence="1 2" key="1">
    <citation type="submission" date="2015-04" db="EMBL/GenBank/DDBJ databases">
        <title>Whole genome shotgun sequence of Flavihumibacter petaseus NBRC 106054.</title>
        <authorList>
            <person name="Miyazawa S."/>
            <person name="Hosoyama A."/>
            <person name="Hashimoto M."/>
            <person name="Noguchi M."/>
            <person name="Tsuchikane K."/>
            <person name="Ohji S."/>
            <person name="Yamazoe A."/>
            <person name="Ichikawa N."/>
            <person name="Kimura A."/>
            <person name="Fujita N."/>
        </authorList>
    </citation>
    <scope>NUCLEOTIDE SEQUENCE [LARGE SCALE GENOMIC DNA]</scope>
    <source>
        <strain evidence="1 2">NBRC 106054</strain>
    </source>
</reference>
<dbReference type="OrthoDB" id="789864at2"/>
<gene>
    <name evidence="1" type="ORF">FPE01S_02_04980</name>
</gene>
<sequence length="254" mass="29358">MKKWIMCSLVGCLGKFSWGQDTTVAKEAKPVKDTTHFFLFVNGSGNVNRTNDGTTYVFNNSIRFNVRGKVLNLNTLNSWVYGENPTKKTNNDFISAVDLDVFRETRRWYYWALAAYETSYSLRIRDKVQTGGGIGLNVIRKPEGSLILTDGLLYERNVLMDVDQYGRQRYETVRNSFRVKFHVALKDRFRIEGSNFFQNSLSDGDDYIIRSNTVASLRLYKALNLTMTLVYNRTNITARENLLFTYGLAFEKKF</sequence>
<evidence type="ECO:0000313" key="1">
    <source>
        <dbReference type="EMBL" id="GAO43393.1"/>
    </source>
</evidence>
<dbReference type="EMBL" id="BBWV01000002">
    <property type="protein sequence ID" value="GAO43393.1"/>
    <property type="molecule type" value="Genomic_DNA"/>
</dbReference>
<evidence type="ECO:0008006" key="3">
    <source>
        <dbReference type="Google" id="ProtNLM"/>
    </source>
</evidence>
<comment type="caution">
    <text evidence="1">The sequence shown here is derived from an EMBL/GenBank/DDBJ whole genome shotgun (WGS) entry which is preliminary data.</text>
</comment>
<organism evidence="1 2">
    <name type="scientific">Flavihumibacter petaseus NBRC 106054</name>
    <dbReference type="NCBI Taxonomy" id="1220578"/>
    <lineage>
        <taxon>Bacteria</taxon>
        <taxon>Pseudomonadati</taxon>
        <taxon>Bacteroidota</taxon>
        <taxon>Chitinophagia</taxon>
        <taxon>Chitinophagales</taxon>
        <taxon>Chitinophagaceae</taxon>
        <taxon>Flavihumibacter</taxon>
    </lineage>
</organism>